<dbReference type="Gene3D" id="3.40.50.80">
    <property type="entry name" value="Nucleotide-binding domain of ferredoxin-NADP reductase (FNR) module"/>
    <property type="match status" value="1"/>
</dbReference>
<evidence type="ECO:0000256" key="7">
    <source>
        <dbReference type="ARBA" id="ARBA00022827"/>
    </source>
</evidence>
<evidence type="ECO:0000256" key="9">
    <source>
        <dbReference type="ARBA" id="ARBA00023002"/>
    </source>
</evidence>
<dbReference type="GO" id="GO:0050660">
    <property type="term" value="F:flavin adenine dinucleotide binding"/>
    <property type="evidence" value="ECO:0007669"/>
    <property type="project" value="TreeGrafter"/>
</dbReference>
<keyword evidence="3" id="KW-0285">Flavoprotein</keyword>
<comment type="cofactor">
    <cofactor evidence="1">
        <name>FAD</name>
        <dbReference type="ChEBI" id="CHEBI:57692"/>
    </cofactor>
</comment>
<dbReference type="EMBL" id="LBXD01000007">
    <property type="protein sequence ID" value="KKR23787.1"/>
    <property type="molecule type" value="Genomic_DNA"/>
</dbReference>
<evidence type="ECO:0000256" key="6">
    <source>
        <dbReference type="ARBA" id="ARBA00022723"/>
    </source>
</evidence>
<keyword evidence="6" id="KW-0479">Metal-binding</keyword>
<reference evidence="15 16" key="1">
    <citation type="journal article" date="2015" name="Nature">
        <title>rRNA introns, odd ribosomes, and small enigmatic genomes across a large radiation of phyla.</title>
        <authorList>
            <person name="Brown C.T."/>
            <person name="Hug L.A."/>
            <person name="Thomas B.C."/>
            <person name="Sharon I."/>
            <person name="Castelle C.J."/>
            <person name="Singh A."/>
            <person name="Wilkins M.J."/>
            <person name="Williams K.H."/>
            <person name="Banfield J.F."/>
        </authorList>
    </citation>
    <scope>NUCLEOTIDE SEQUENCE [LARGE SCALE GENOMIC DNA]</scope>
</reference>
<sequence>MTDNIENDFHMSPIKIKKFLIALLFIVNIAIIFIIWSNGSRYYISNPFIGGGIYIALGRITGLLGEYFLLMQLVLIGRMRWLEHVFGFDKLNQIHRWTGYSILVLLLSHPILLVIGNSIANGVSYFAQFADYLANKEDVLIAFVGLMILTYVVFLSIVVVKRKLRYETWYFVHLLTYLAIGLALSHQFETGDLREGVYLYYWYALNFVIFGMILAYRFLRPLVLFTRHRFVIYNVVQESHNVWSLYITGRKIDDFKFKSGQYVNINILSKGMWYSHPFSFSDSYNGKYLRFTIKNSGDFTSLISGVRPGMHVIIDGPLGLFVDSIAGRNKFLFIAGGIGITPLLSMSKSLASKGEDVILLYGVRSIQDLVFKNEINDLCSRSTNFKAYYILSTPATGFDVGYIDEEKIKKFVPDFNMREVFLCGPLIMMEAVNKSLKNIGFSDKNIHYEKFSF</sequence>
<keyword evidence="11" id="KW-0411">Iron-sulfur</keyword>
<dbReference type="InterPro" id="IPR017927">
    <property type="entry name" value="FAD-bd_FR_type"/>
</dbReference>
<accession>A0A0G0SDQ1</accession>
<dbReference type="InterPro" id="IPR001433">
    <property type="entry name" value="OxRdtase_FAD/NAD-bd"/>
</dbReference>
<comment type="caution">
    <text evidence="15">The sequence shown here is derived from an EMBL/GenBank/DDBJ whole genome shotgun (WGS) entry which is preliminary data.</text>
</comment>
<dbReference type="InterPro" id="IPR017938">
    <property type="entry name" value="Riboflavin_synthase-like_b-brl"/>
</dbReference>
<dbReference type="GO" id="GO:0046872">
    <property type="term" value="F:metal ion binding"/>
    <property type="evidence" value="ECO:0007669"/>
    <property type="project" value="UniProtKB-KW"/>
</dbReference>
<evidence type="ECO:0000256" key="13">
    <source>
        <dbReference type="SAM" id="Phobius"/>
    </source>
</evidence>
<keyword evidence="5" id="KW-0001">2Fe-2S</keyword>
<dbReference type="GO" id="GO:0051537">
    <property type="term" value="F:2 iron, 2 sulfur cluster binding"/>
    <property type="evidence" value="ECO:0007669"/>
    <property type="project" value="UniProtKB-KW"/>
</dbReference>
<evidence type="ECO:0000313" key="16">
    <source>
        <dbReference type="Proteomes" id="UP000034764"/>
    </source>
</evidence>
<dbReference type="Proteomes" id="UP000034764">
    <property type="component" value="Unassembled WGS sequence"/>
</dbReference>
<protein>
    <submittedName>
        <fullName evidence="15">Oxidoreductase</fullName>
    </submittedName>
</protein>
<feature type="transmembrane region" description="Helical" evidence="13">
    <location>
        <begin position="169"/>
        <end position="188"/>
    </location>
</feature>
<evidence type="ECO:0000256" key="11">
    <source>
        <dbReference type="ARBA" id="ARBA00023014"/>
    </source>
</evidence>
<dbReference type="Gene3D" id="2.40.30.10">
    <property type="entry name" value="Translation factors"/>
    <property type="match status" value="1"/>
</dbReference>
<feature type="domain" description="FAD-binding FR-type" evidence="14">
    <location>
        <begin position="225"/>
        <end position="324"/>
    </location>
</feature>
<dbReference type="InterPro" id="IPR013112">
    <property type="entry name" value="FAD-bd_8"/>
</dbReference>
<feature type="transmembrane region" description="Helical" evidence="13">
    <location>
        <begin position="139"/>
        <end position="160"/>
    </location>
</feature>
<name>A0A0G0SDQ1_9BACT</name>
<evidence type="ECO:0000256" key="12">
    <source>
        <dbReference type="ARBA" id="ARBA00023136"/>
    </source>
</evidence>
<evidence type="ECO:0000313" key="15">
    <source>
        <dbReference type="EMBL" id="KKR23787.1"/>
    </source>
</evidence>
<comment type="subcellular location">
    <subcellularLocation>
        <location evidence="2">Membrane</location>
        <topology evidence="2">Multi-pass membrane protein</topology>
    </subcellularLocation>
</comment>
<gene>
    <name evidence="15" type="ORF">UT53_C0007G0005</name>
</gene>
<dbReference type="InterPro" id="IPR039261">
    <property type="entry name" value="FNR_nucleotide-bd"/>
</dbReference>
<evidence type="ECO:0000256" key="4">
    <source>
        <dbReference type="ARBA" id="ARBA00022692"/>
    </source>
</evidence>
<evidence type="ECO:0000259" key="14">
    <source>
        <dbReference type="PROSITE" id="PS51384"/>
    </source>
</evidence>
<feature type="transmembrane region" description="Helical" evidence="13">
    <location>
        <begin position="200"/>
        <end position="219"/>
    </location>
</feature>
<feature type="transmembrane region" description="Helical" evidence="13">
    <location>
        <begin position="48"/>
        <end position="76"/>
    </location>
</feature>
<dbReference type="PROSITE" id="PS51384">
    <property type="entry name" value="FAD_FR"/>
    <property type="match status" value="1"/>
</dbReference>
<evidence type="ECO:0000256" key="10">
    <source>
        <dbReference type="ARBA" id="ARBA00023004"/>
    </source>
</evidence>
<evidence type="ECO:0000256" key="2">
    <source>
        <dbReference type="ARBA" id="ARBA00004141"/>
    </source>
</evidence>
<feature type="transmembrane region" description="Helical" evidence="13">
    <location>
        <begin position="19"/>
        <end position="36"/>
    </location>
</feature>
<dbReference type="AlphaFoldDB" id="A0A0G0SDQ1"/>
<evidence type="ECO:0000256" key="1">
    <source>
        <dbReference type="ARBA" id="ARBA00001974"/>
    </source>
</evidence>
<keyword evidence="12 13" id="KW-0472">Membrane</keyword>
<dbReference type="Pfam" id="PF08022">
    <property type="entry name" value="FAD_binding_8"/>
    <property type="match status" value="1"/>
</dbReference>
<keyword evidence="4 13" id="KW-0812">Transmembrane</keyword>
<evidence type="ECO:0000256" key="5">
    <source>
        <dbReference type="ARBA" id="ARBA00022714"/>
    </source>
</evidence>
<proteinExistence type="predicted"/>
<evidence type="ECO:0000256" key="8">
    <source>
        <dbReference type="ARBA" id="ARBA00022989"/>
    </source>
</evidence>
<dbReference type="InterPro" id="IPR013130">
    <property type="entry name" value="Fe3_Rdtase_TM_dom"/>
</dbReference>
<feature type="transmembrane region" description="Helical" evidence="13">
    <location>
        <begin position="97"/>
        <end position="119"/>
    </location>
</feature>
<dbReference type="PRINTS" id="PR00410">
    <property type="entry name" value="PHEHYDRXLASE"/>
</dbReference>
<keyword evidence="7" id="KW-0274">FAD</keyword>
<dbReference type="GO" id="GO:0016020">
    <property type="term" value="C:membrane"/>
    <property type="evidence" value="ECO:0007669"/>
    <property type="project" value="UniProtKB-SubCell"/>
</dbReference>
<dbReference type="PANTHER" id="PTHR47354">
    <property type="entry name" value="NADH OXIDOREDUCTASE HCR"/>
    <property type="match status" value="1"/>
</dbReference>
<dbReference type="Pfam" id="PF00175">
    <property type="entry name" value="NAD_binding_1"/>
    <property type="match status" value="1"/>
</dbReference>
<dbReference type="PANTHER" id="PTHR47354:SF8">
    <property type="entry name" value="1,2-PHENYLACETYL-COA EPOXIDASE, SUBUNIT E"/>
    <property type="match status" value="1"/>
</dbReference>
<dbReference type="InterPro" id="IPR050415">
    <property type="entry name" value="MRET"/>
</dbReference>
<keyword evidence="8 13" id="KW-1133">Transmembrane helix</keyword>
<dbReference type="GO" id="GO:0016491">
    <property type="term" value="F:oxidoreductase activity"/>
    <property type="evidence" value="ECO:0007669"/>
    <property type="project" value="UniProtKB-KW"/>
</dbReference>
<keyword evidence="10" id="KW-0408">Iron</keyword>
<evidence type="ECO:0000256" key="3">
    <source>
        <dbReference type="ARBA" id="ARBA00022630"/>
    </source>
</evidence>
<dbReference type="SUPFAM" id="SSF52343">
    <property type="entry name" value="Ferredoxin reductase-like, C-terminal NADP-linked domain"/>
    <property type="match status" value="1"/>
</dbReference>
<keyword evidence="9" id="KW-0560">Oxidoreductase</keyword>
<dbReference type="SUPFAM" id="SSF63380">
    <property type="entry name" value="Riboflavin synthase domain-like"/>
    <property type="match status" value="1"/>
</dbReference>
<dbReference type="Pfam" id="PF01794">
    <property type="entry name" value="Ferric_reduct"/>
    <property type="match status" value="1"/>
</dbReference>
<organism evidence="15 16">
    <name type="scientific">Candidatus Yanofskybacteria bacterium GW2011_GWD2_39_48</name>
    <dbReference type="NCBI Taxonomy" id="1619031"/>
    <lineage>
        <taxon>Bacteria</taxon>
        <taxon>Candidatus Yanofskyibacteriota</taxon>
    </lineage>
</organism>